<evidence type="ECO:0000313" key="1">
    <source>
        <dbReference type="EMBL" id="EKN42933.1"/>
    </source>
</evidence>
<comment type="caution">
    <text evidence="1">The sequence shown here is derived from an EMBL/GenBank/DDBJ whole genome shotgun (WGS) entry which is preliminary data.</text>
</comment>
<reference evidence="1 2" key="2">
    <citation type="submission" date="2013-03" db="EMBL/GenBank/DDBJ databases">
        <title>Diversity in Clostridium botulinum.</title>
        <authorList>
            <person name="Timme R.E."/>
            <person name="Allard M."/>
            <person name="Luo Y."/>
            <person name="Strain E."/>
            <person name="Gonzalez-Escalona N."/>
            <person name="Brown E."/>
        </authorList>
    </citation>
    <scope>NUCLEOTIDE SEQUENCE [LARGE SCALE GENOMIC DNA]</scope>
    <source>
        <strain evidence="1 2">CFSAN001627</strain>
    </source>
</reference>
<gene>
    <name evidence="1" type="ORF">CFSAN001627_03400</name>
</gene>
<reference evidence="1 2" key="1">
    <citation type="submission" date="2012-10" db="EMBL/GenBank/DDBJ databases">
        <authorList>
            <person name="Strain E.A."/>
            <person name="Brown E."/>
            <person name="Allard M.W."/>
            <person name="Gonzalez-Escalona N."/>
            <person name="Timme R."/>
        </authorList>
    </citation>
    <scope>NUCLEOTIDE SEQUENCE [LARGE SCALE GENOMIC DNA]</scope>
    <source>
        <strain evidence="1 2">CFSAN001627</strain>
    </source>
</reference>
<evidence type="ECO:0000313" key="2">
    <source>
        <dbReference type="Proteomes" id="UP000011944"/>
    </source>
</evidence>
<protein>
    <submittedName>
        <fullName evidence="1">Uncharacterized protein</fullName>
    </submittedName>
</protein>
<name>M1ZZ58_CLOBO</name>
<dbReference type="PATRIC" id="fig|1232189.3.peg.546"/>
<accession>M1ZZ58</accession>
<dbReference type="EMBL" id="AMXI01000197">
    <property type="protein sequence ID" value="EKN42933.1"/>
    <property type="molecule type" value="Genomic_DNA"/>
</dbReference>
<organism evidence="1 2">
    <name type="scientific">Clostridium botulinum CFSAN001627</name>
    <dbReference type="NCBI Taxonomy" id="1232189"/>
    <lineage>
        <taxon>Bacteria</taxon>
        <taxon>Bacillati</taxon>
        <taxon>Bacillota</taxon>
        <taxon>Clostridia</taxon>
        <taxon>Eubacteriales</taxon>
        <taxon>Clostridiaceae</taxon>
        <taxon>Clostridium</taxon>
    </lineage>
</organism>
<dbReference type="Proteomes" id="UP000011944">
    <property type="component" value="Unassembled WGS sequence"/>
</dbReference>
<proteinExistence type="predicted"/>
<sequence>MEKAFIVSKESELFKDIEKYKKLRNKQRKFINKFFEENGIEANQYRVSGDGFCNVPFEKYEETITLCIIPTDKDKEKFSKVLNKPDERYLQAFRKTSKIAKDFRKQIVDEHIVINLYQPRMSDYFESIGFYGCGFTLFEHKNIMYLRVNSEFLKEDDIPKGLTEIRLSEFYKVREELEKSKGDK</sequence>
<dbReference type="AlphaFoldDB" id="M1ZZ58"/>